<dbReference type="STRING" id="6526.A0A2C9KK53"/>
<dbReference type="InterPro" id="IPR019520">
    <property type="entry name" value="Ribosomal_mS23_met"/>
</dbReference>
<name>A0A2C9KK53_BIOGL</name>
<evidence type="ECO:0000256" key="5">
    <source>
        <dbReference type="ARBA" id="ARBA00023274"/>
    </source>
</evidence>
<evidence type="ECO:0000259" key="7">
    <source>
        <dbReference type="Pfam" id="PF10484"/>
    </source>
</evidence>
<feature type="domain" description="Small ribosomal subunit protein mS23 conserved" evidence="7">
    <location>
        <begin position="2"/>
        <end position="117"/>
    </location>
</feature>
<dbReference type="EnsemblMetazoa" id="BGLB020637-RD">
    <property type="protein sequence ID" value="BGLB020637-PD"/>
    <property type="gene ID" value="BGLB020637"/>
</dbReference>
<keyword evidence="5" id="KW-0687">Ribonucleoprotein</keyword>
<evidence type="ECO:0000256" key="1">
    <source>
        <dbReference type="ARBA" id="ARBA00004173"/>
    </source>
</evidence>
<keyword evidence="4" id="KW-0496">Mitochondrion</keyword>
<organism evidence="8 9">
    <name type="scientific">Biomphalaria glabrata</name>
    <name type="common">Bloodfluke planorb</name>
    <name type="synonym">Freshwater snail</name>
    <dbReference type="NCBI Taxonomy" id="6526"/>
    <lineage>
        <taxon>Eukaryota</taxon>
        <taxon>Metazoa</taxon>
        <taxon>Spiralia</taxon>
        <taxon>Lophotrochozoa</taxon>
        <taxon>Mollusca</taxon>
        <taxon>Gastropoda</taxon>
        <taxon>Heterobranchia</taxon>
        <taxon>Euthyneura</taxon>
        <taxon>Panpulmonata</taxon>
        <taxon>Hygrophila</taxon>
        <taxon>Lymnaeoidea</taxon>
        <taxon>Planorbidae</taxon>
        <taxon>Biomphalaria</taxon>
    </lineage>
</organism>
<dbReference type="Pfam" id="PF10484">
    <property type="entry name" value="MRP-S23"/>
    <property type="match status" value="1"/>
</dbReference>
<evidence type="ECO:0000313" key="9">
    <source>
        <dbReference type="Proteomes" id="UP000076420"/>
    </source>
</evidence>
<dbReference type="KEGG" id="bgt:106063366"/>
<dbReference type="PANTHER" id="PTHR15925">
    <property type="entry name" value="MITOCHONDRIAL RIBOSOMAL PROTEIN S23"/>
    <property type="match status" value="1"/>
</dbReference>
<comment type="subcellular location">
    <subcellularLocation>
        <location evidence="1">Mitochondrion</location>
    </subcellularLocation>
</comment>
<dbReference type="RefSeq" id="XP_013077163.2">
    <property type="nucleotide sequence ID" value="XM_013221709.2"/>
</dbReference>
<proteinExistence type="inferred from homology"/>
<evidence type="ECO:0000313" key="8">
    <source>
        <dbReference type="EnsemblMetazoa" id="BGLB020637-PA"/>
    </source>
</evidence>
<dbReference type="PANTHER" id="PTHR15925:SF2">
    <property type="entry name" value="SMALL RIBOSOMAL SUBUNIT PROTEIN MS23"/>
    <property type="match status" value="1"/>
</dbReference>
<dbReference type="EnsemblMetazoa" id="BGLB020637-RA">
    <property type="protein sequence ID" value="BGLB020637-PA"/>
    <property type="gene ID" value="BGLB020637"/>
</dbReference>
<evidence type="ECO:0000256" key="2">
    <source>
        <dbReference type="ARBA" id="ARBA00009864"/>
    </source>
</evidence>
<dbReference type="EnsemblMetazoa" id="BGLB020637-RE">
    <property type="protein sequence ID" value="BGLB020637-PE"/>
    <property type="gene ID" value="BGLB020637"/>
</dbReference>
<dbReference type="EnsemblMetazoa" id="BGLB020637-RB">
    <property type="protein sequence ID" value="BGLB020637-PB"/>
    <property type="gene ID" value="BGLB020637"/>
</dbReference>
<accession>A0A2C9KK53</accession>
<dbReference type="OrthoDB" id="10012356at2759"/>
<dbReference type="RefSeq" id="XP_013077162.2">
    <property type="nucleotide sequence ID" value="XM_013221708.2"/>
</dbReference>
<comment type="similarity">
    <text evidence="2">Belongs to the mitochondrion-specific ribosomal protein mS23 family.</text>
</comment>
<dbReference type="CDD" id="cd23701">
    <property type="entry name" value="At1g26750"/>
    <property type="match status" value="1"/>
</dbReference>
<dbReference type="GO" id="GO:0006412">
    <property type="term" value="P:translation"/>
    <property type="evidence" value="ECO:0007669"/>
    <property type="project" value="InterPro"/>
</dbReference>
<evidence type="ECO:0000256" key="3">
    <source>
        <dbReference type="ARBA" id="ARBA00022980"/>
    </source>
</evidence>
<dbReference type="GO" id="GO:0005739">
    <property type="term" value="C:mitochondrion"/>
    <property type="evidence" value="ECO:0007669"/>
    <property type="project" value="InterPro"/>
</dbReference>
<dbReference type="InterPro" id="IPR023611">
    <property type="entry name" value="mS23_dom_met"/>
</dbReference>
<dbReference type="VEuPathDB" id="VectorBase:BGLAX_027183"/>
<keyword evidence="3" id="KW-0689">Ribosomal protein</keyword>
<evidence type="ECO:0000256" key="4">
    <source>
        <dbReference type="ARBA" id="ARBA00023128"/>
    </source>
</evidence>
<dbReference type="AlphaFoldDB" id="A0A2C9KK53"/>
<dbReference type="InterPro" id="IPR059242">
    <property type="entry name" value="mS23_dom"/>
</dbReference>
<dbReference type="GO" id="GO:0005840">
    <property type="term" value="C:ribosome"/>
    <property type="evidence" value="ECO:0007669"/>
    <property type="project" value="InterPro"/>
</dbReference>
<dbReference type="EnsemblMetazoa" id="BGLB020637-RC">
    <property type="protein sequence ID" value="BGLB020637-PC"/>
    <property type="gene ID" value="BGLB020637"/>
</dbReference>
<dbReference type="GO" id="GO:0003735">
    <property type="term" value="F:structural constituent of ribosome"/>
    <property type="evidence" value="ECO:0007669"/>
    <property type="project" value="InterPro"/>
</dbReference>
<sequence>MAGSRREKLGSILSRLTGLMQSGALSYEERPIWYDIVKALPPKPSPPQKEVPNIFYPEDFVRVHFYEKFVQTDPVMLTTQMKTIPQRFIDKYIELHRLNAVPTSDLFQQTVSALKSEGFHLTTHQEKAAATAIKSSFKQEPGSSSEKVEQKLKTVNLNTLFDQ</sequence>
<evidence type="ECO:0000256" key="6">
    <source>
        <dbReference type="ARBA" id="ARBA00035137"/>
    </source>
</evidence>
<dbReference type="Proteomes" id="UP000076420">
    <property type="component" value="Unassembled WGS sequence"/>
</dbReference>
<dbReference type="VEuPathDB" id="VectorBase:BGLB020637"/>
<gene>
    <name evidence="8" type="primary">106063366</name>
</gene>
<protein>
    <recommendedName>
        <fullName evidence="6">Small ribosomal subunit protein mS23</fullName>
    </recommendedName>
</protein>
<reference evidence="8" key="1">
    <citation type="submission" date="2020-05" db="UniProtKB">
        <authorList>
            <consortium name="EnsemblMetazoa"/>
        </authorList>
    </citation>
    <scope>IDENTIFICATION</scope>
    <source>
        <strain evidence="8">BB02</strain>
    </source>
</reference>